<accession>A0A1F7USJ6</accession>
<feature type="transmembrane region" description="Helical" evidence="1">
    <location>
        <begin position="12"/>
        <end position="33"/>
    </location>
</feature>
<evidence type="ECO:0000313" key="2">
    <source>
        <dbReference type="EMBL" id="OGL81229.1"/>
    </source>
</evidence>
<dbReference type="Proteomes" id="UP000176897">
    <property type="component" value="Unassembled WGS sequence"/>
</dbReference>
<dbReference type="EMBL" id="MGEJ01000009">
    <property type="protein sequence ID" value="OGL81229.1"/>
    <property type="molecule type" value="Genomic_DNA"/>
</dbReference>
<reference evidence="2 3" key="1">
    <citation type="journal article" date="2016" name="Nat. Commun.">
        <title>Thousands of microbial genomes shed light on interconnected biogeochemical processes in an aquifer system.</title>
        <authorList>
            <person name="Anantharaman K."/>
            <person name="Brown C.T."/>
            <person name="Hug L.A."/>
            <person name="Sharon I."/>
            <person name="Castelle C.J."/>
            <person name="Probst A.J."/>
            <person name="Thomas B.C."/>
            <person name="Singh A."/>
            <person name="Wilkins M.J."/>
            <person name="Karaoz U."/>
            <person name="Brodie E.L."/>
            <person name="Williams K.H."/>
            <person name="Hubbard S.S."/>
            <person name="Banfield J.F."/>
        </authorList>
    </citation>
    <scope>NUCLEOTIDE SEQUENCE [LARGE SCALE GENOMIC DNA]</scope>
</reference>
<dbReference type="AlphaFoldDB" id="A0A1F7USJ6"/>
<organism evidence="2 3">
    <name type="scientific">Candidatus Uhrbacteria bacterium RIFCSPLOWO2_01_FULL_47_24</name>
    <dbReference type="NCBI Taxonomy" id="1802401"/>
    <lineage>
        <taxon>Bacteria</taxon>
        <taxon>Candidatus Uhriibacteriota</taxon>
    </lineage>
</organism>
<gene>
    <name evidence="2" type="ORF">A3B21_02980</name>
</gene>
<evidence type="ECO:0000313" key="3">
    <source>
        <dbReference type="Proteomes" id="UP000176897"/>
    </source>
</evidence>
<keyword evidence="1" id="KW-0812">Transmembrane</keyword>
<proteinExistence type="predicted"/>
<name>A0A1F7USJ6_9BACT</name>
<evidence type="ECO:0000256" key="1">
    <source>
        <dbReference type="SAM" id="Phobius"/>
    </source>
</evidence>
<sequence>MLKRGFGLLETIIALGVIITGLVSVISLSIANLTNERDTAMRYQAVNLAREGIELVRNIRDSNWLAGTDTWQGIPPGGGDFTIQFNPETQKFAFAPAGGEESVEGARVAQCGDGIYIQPSSFICDKITPFSRTLNLTFKSCVGEFSGDEFASVCEAAGNPTPPVALEISSTVSWNQGAKNITITDILYDWR</sequence>
<comment type="caution">
    <text evidence="2">The sequence shown here is derived from an EMBL/GenBank/DDBJ whole genome shotgun (WGS) entry which is preliminary data.</text>
</comment>
<keyword evidence="1" id="KW-0472">Membrane</keyword>
<dbReference type="STRING" id="1802401.A3B21_02980"/>
<keyword evidence="1" id="KW-1133">Transmembrane helix</keyword>
<protein>
    <submittedName>
        <fullName evidence="2">Uncharacterized protein</fullName>
    </submittedName>
</protein>